<feature type="transmembrane region" description="Helical" evidence="1">
    <location>
        <begin position="154"/>
        <end position="171"/>
    </location>
</feature>
<proteinExistence type="predicted"/>
<reference evidence="2 3" key="1">
    <citation type="submission" date="2015-03" db="EMBL/GenBank/DDBJ databases">
        <title>Genome assembly of Sandaracinus amylolyticus DSM 53668.</title>
        <authorList>
            <person name="Sharma G."/>
            <person name="Subramanian S."/>
        </authorList>
    </citation>
    <scope>NUCLEOTIDE SEQUENCE [LARGE SCALE GENOMIC DNA]</scope>
    <source>
        <strain evidence="2 3">DSM 53668</strain>
    </source>
</reference>
<evidence type="ECO:0008006" key="4">
    <source>
        <dbReference type="Google" id="ProtNLM"/>
    </source>
</evidence>
<feature type="transmembrane region" description="Helical" evidence="1">
    <location>
        <begin position="219"/>
        <end position="237"/>
    </location>
</feature>
<feature type="transmembrane region" description="Helical" evidence="1">
    <location>
        <begin position="121"/>
        <end position="142"/>
    </location>
</feature>
<keyword evidence="3" id="KW-1185">Reference proteome</keyword>
<keyword evidence="1" id="KW-0472">Membrane</keyword>
<dbReference type="KEGG" id="samy:DB32_005009"/>
<dbReference type="AlphaFoldDB" id="A0A0F6YJB3"/>
<accession>A0A0F6YJB3</accession>
<evidence type="ECO:0000313" key="2">
    <source>
        <dbReference type="EMBL" id="AKF07860.1"/>
    </source>
</evidence>
<sequence>MRDTSTPTVVIGAVLASAATITWLALVAAYWTFTVDDTFILLRYADHVARGIGPTWNVDGPPAEGYTSPLWVAVLAIARGFGATSVLAPKVLGVLAMGAAIALVARLAWRVAERTERGAVAIEVQPALASGCAAFVMAAWPATAIHSVSGMETALATCLVAAYALALVETLETRTAARAATAAALGLAASLARPELNLFVALASLLALTRLDGPGRARFALSVLALHVIPGAIYFAWRVRYYGLWLPLPFYVKAALPGTTFAGVDEALGFARALLVERIDVGIAVAVGVVGARRSLAPLALAALAVWLFFFVPAHEMGFDHRYPFPIVPVLAACAGVGVARIAGWLRAPSGRAWSPAAMASIVAVSAFASSAPHLAGSLAEKRDYGAGIERAHARIGRALHELGGAIDRPVIAALDVGAIAYFSQWTVIDTWGLNEPRVARTGRRDAEPVLAESPSVVIVVSSRADRFAPHFEHEQALWDGAHARGMAQVARFEFLPDYQLLALATPGSPVASALEAASSTRASALASAEPPSARAP</sequence>
<dbReference type="RefSeq" id="WP_053235070.1">
    <property type="nucleotide sequence ID" value="NZ_CP011125.1"/>
</dbReference>
<dbReference type="EMBL" id="CP011125">
    <property type="protein sequence ID" value="AKF07860.1"/>
    <property type="molecule type" value="Genomic_DNA"/>
</dbReference>
<feature type="transmembrane region" description="Helical" evidence="1">
    <location>
        <begin position="296"/>
        <end position="315"/>
    </location>
</feature>
<gene>
    <name evidence="2" type="ORF">DB32_005009</name>
</gene>
<protein>
    <recommendedName>
        <fullName evidence="4">Glycosyltransferase RgtA/B/C/D-like domain-containing protein</fullName>
    </recommendedName>
</protein>
<name>A0A0F6YJB3_9BACT</name>
<keyword evidence="1" id="KW-0812">Transmembrane</keyword>
<feature type="transmembrane region" description="Helical" evidence="1">
    <location>
        <begin position="327"/>
        <end position="346"/>
    </location>
</feature>
<keyword evidence="1" id="KW-1133">Transmembrane helix</keyword>
<evidence type="ECO:0000256" key="1">
    <source>
        <dbReference type="SAM" id="Phobius"/>
    </source>
</evidence>
<dbReference type="Proteomes" id="UP000034883">
    <property type="component" value="Chromosome"/>
</dbReference>
<organism evidence="2 3">
    <name type="scientific">Sandaracinus amylolyticus</name>
    <dbReference type="NCBI Taxonomy" id="927083"/>
    <lineage>
        <taxon>Bacteria</taxon>
        <taxon>Pseudomonadati</taxon>
        <taxon>Myxococcota</taxon>
        <taxon>Polyangia</taxon>
        <taxon>Polyangiales</taxon>
        <taxon>Sandaracinaceae</taxon>
        <taxon>Sandaracinus</taxon>
    </lineage>
</organism>
<feature type="transmembrane region" description="Helical" evidence="1">
    <location>
        <begin position="91"/>
        <end position="109"/>
    </location>
</feature>
<evidence type="ECO:0000313" key="3">
    <source>
        <dbReference type="Proteomes" id="UP000034883"/>
    </source>
</evidence>
<dbReference type="OrthoDB" id="344788at2"/>
<dbReference type="STRING" id="927083.DB32_005009"/>
<feature type="transmembrane region" description="Helical" evidence="1">
    <location>
        <begin position="9"/>
        <end position="33"/>
    </location>
</feature>